<evidence type="ECO:0000313" key="6">
    <source>
        <dbReference type="EMBL" id="KEQ95681.1"/>
    </source>
</evidence>
<feature type="region of interest" description="Disordered" evidence="4">
    <location>
        <begin position="1"/>
        <end position="51"/>
    </location>
</feature>
<keyword evidence="1" id="KW-0597">Phosphoprotein</keyword>
<evidence type="ECO:0000256" key="3">
    <source>
        <dbReference type="PROSITE-ProRule" id="PRU00176"/>
    </source>
</evidence>
<feature type="compositionally biased region" description="Polar residues" evidence="4">
    <location>
        <begin position="1"/>
        <end position="35"/>
    </location>
</feature>
<feature type="region of interest" description="Disordered" evidence="4">
    <location>
        <begin position="441"/>
        <end position="579"/>
    </location>
</feature>
<dbReference type="RefSeq" id="XP_013344138.1">
    <property type="nucleotide sequence ID" value="XM_013488684.1"/>
</dbReference>
<protein>
    <recommendedName>
        <fullName evidence="5">RRM domain-containing protein</fullName>
    </recommendedName>
</protein>
<dbReference type="OMA" id="MIFRQKP"/>
<accession>A0A074ZA91</accession>
<feature type="compositionally biased region" description="Low complexity" evidence="4">
    <location>
        <begin position="560"/>
        <end position="579"/>
    </location>
</feature>
<dbReference type="SUPFAM" id="SSF54928">
    <property type="entry name" value="RNA-binding domain, RBD"/>
    <property type="match status" value="2"/>
</dbReference>
<dbReference type="InterPro" id="IPR035979">
    <property type="entry name" value="RBD_domain_sf"/>
</dbReference>
<feature type="compositionally biased region" description="Polar residues" evidence="4">
    <location>
        <begin position="330"/>
        <end position="340"/>
    </location>
</feature>
<dbReference type="InterPro" id="IPR000504">
    <property type="entry name" value="RRM_dom"/>
</dbReference>
<feature type="compositionally biased region" description="Basic and acidic residues" evidence="4">
    <location>
        <begin position="40"/>
        <end position="51"/>
    </location>
</feature>
<dbReference type="PANTHER" id="PTHR10501">
    <property type="entry name" value="U1 SMALL NUCLEAR RIBONUCLEOPROTEIN A/U2 SMALL NUCLEAR RIBONUCLEOPROTEIN B"/>
    <property type="match status" value="1"/>
</dbReference>
<dbReference type="SMART" id="SM00360">
    <property type="entry name" value="RRM"/>
    <property type="match status" value="2"/>
</dbReference>
<dbReference type="PROSITE" id="PS50102">
    <property type="entry name" value="RRM"/>
    <property type="match status" value="1"/>
</dbReference>
<feature type="domain" description="RRM" evidence="5">
    <location>
        <begin position="359"/>
        <end position="436"/>
    </location>
</feature>
<gene>
    <name evidence="6" type="ORF">AUEXF2481DRAFT_29109</name>
</gene>
<keyword evidence="2 3" id="KW-0694">RNA-binding</keyword>
<evidence type="ECO:0000259" key="5">
    <source>
        <dbReference type="PROSITE" id="PS50102"/>
    </source>
</evidence>
<dbReference type="OrthoDB" id="431169at2759"/>
<feature type="compositionally biased region" description="Polar residues" evidence="4">
    <location>
        <begin position="507"/>
        <end position="523"/>
    </location>
</feature>
<feature type="compositionally biased region" description="Polar residues" evidence="4">
    <location>
        <begin position="533"/>
        <end position="559"/>
    </location>
</feature>
<dbReference type="AlphaFoldDB" id="A0A074ZA91"/>
<dbReference type="EMBL" id="KL584758">
    <property type="protein sequence ID" value="KEQ95681.1"/>
    <property type="molecule type" value="Genomic_DNA"/>
</dbReference>
<dbReference type="STRING" id="1043005.A0A074ZA91"/>
<name>A0A074ZA91_AURSE</name>
<dbReference type="FunFam" id="3.30.70.330:FF:000089">
    <property type="entry name" value="RNA binding protein"/>
    <property type="match status" value="1"/>
</dbReference>
<evidence type="ECO:0000256" key="1">
    <source>
        <dbReference type="ARBA" id="ARBA00022553"/>
    </source>
</evidence>
<dbReference type="GeneID" id="25363872"/>
<evidence type="ECO:0000256" key="4">
    <source>
        <dbReference type="SAM" id="MobiDB-lite"/>
    </source>
</evidence>
<feature type="region of interest" description="Disordered" evidence="4">
    <location>
        <begin position="300"/>
        <end position="358"/>
    </location>
</feature>
<dbReference type="InParanoid" id="A0A074ZA91"/>
<organism evidence="6 7">
    <name type="scientific">Aureobasidium subglaciale (strain EXF-2481)</name>
    <name type="common">Aureobasidium pullulans var. subglaciale</name>
    <dbReference type="NCBI Taxonomy" id="1043005"/>
    <lineage>
        <taxon>Eukaryota</taxon>
        <taxon>Fungi</taxon>
        <taxon>Dikarya</taxon>
        <taxon>Ascomycota</taxon>
        <taxon>Pezizomycotina</taxon>
        <taxon>Dothideomycetes</taxon>
        <taxon>Dothideomycetidae</taxon>
        <taxon>Dothideales</taxon>
        <taxon>Saccotheciaceae</taxon>
        <taxon>Aureobasidium</taxon>
    </lineage>
</organism>
<evidence type="ECO:0000256" key="2">
    <source>
        <dbReference type="ARBA" id="ARBA00022884"/>
    </source>
</evidence>
<evidence type="ECO:0000313" key="7">
    <source>
        <dbReference type="Proteomes" id="UP000030641"/>
    </source>
</evidence>
<sequence length="579" mass="62181">MSTLPNLGNFSPPNQSNGTKHMNLFTSPDTLSQLPGLSPTRDRRNNHRNSEPSDALVRWMIRIRRLPRHFTDDALGNLLIFAKDIDDTKFVQPSDQSTGEDSGFSSAIAIFHSEAGAMEAKECLDGKTLSGHQAPMIVEVISPTPANYNGSRRNTVDGTAIRQQTISGASNNPNLSENTLSRQSSRFTSTWQNIPSQNVTSPLTSPLVSTANVFDFPAPDGSNRLQGLFSPQSPVANAYSDLNRVSGKSVINAGQDDDETGELLKDPVGYALNGRNYDSVLSSFNNLSLDTSRTNGNSYSSYVASPSSPNYASPHSVRSPALPGPARAPTASSDGTYQTRNLKHDYPPANPADQNPPCNTLYVGNLPVNTSEDELKSLFSKARGFKRLCFRTKSNGPMCFVEFEDTSYASHALHELYGVQLHNSYKGGIRVSFSKNPLGVRSDNRNHPGMGPHAGPPGYGNGMPGSNFGAAAGPPPGLPGLPGQQTHVAPPMHNNAGRGGYAPQSLYRASSPYNHNYSQQGPTGPNGYHPASRNLSAGQHSYQQQFGSMNSFLDQNPPVNGNSYSNGNGQNGFNSHNGR</sequence>
<keyword evidence="7" id="KW-1185">Reference proteome</keyword>
<feature type="compositionally biased region" description="Low complexity" evidence="4">
    <location>
        <begin position="300"/>
        <end position="316"/>
    </location>
</feature>
<feature type="region of interest" description="Disordered" evidence="4">
    <location>
        <begin position="165"/>
        <end position="186"/>
    </location>
</feature>
<proteinExistence type="predicted"/>
<dbReference type="Proteomes" id="UP000030641">
    <property type="component" value="Unassembled WGS sequence"/>
</dbReference>
<dbReference type="CDD" id="cd12245">
    <property type="entry name" value="RRM_scw1_like"/>
    <property type="match status" value="1"/>
</dbReference>
<dbReference type="Pfam" id="PF00076">
    <property type="entry name" value="RRM_1"/>
    <property type="match status" value="1"/>
</dbReference>
<dbReference type="HOGENOM" id="CLU_017278_0_0_1"/>
<dbReference type="GO" id="GO:0003723">
    <property type="term" value="F:RNA binding"/>
    <property type="evidence" value="ECO:0007669"/>
    <property type="project" value="UniProtKB-UniRule"/>
</dbReference>
<reference evidence="6 7" key="1">
    <citation type="journal article" date="2014" name="BMC Genomics">
        <title>Genome sequencing of four Aureobasidium pullulans varieties: biotechnological potential, stress tolerance, and description of new species.</title>
        <authorList>
            <person name="Gostin Ar C."/>
            <person name="Ohm R.A."/>
            <person name="Kogej T."/>
            <person name="Sonjak S."/>
            <person name="Turk M."/>
            <person name="Zajc J."/>
            <person name="Zalar P."/>
            <person name="Grube M."/>
            <person name="Sun H."/>
            <person name="Han J."/>
            <person name="Sharma A."/>
            <person name="Chiniquy J."/>
            <person name="Ngan C.Y."/>
            <person name="Lipzen A."/>
            <person name="Barry K."/>
            <person name="Grigoriev I.V."/>
            <person name="Gunde-Cimerman N."/>
        </authorList>
    </citation>
    <scope>NUCLEOTIDE SEQUENCE [LARGE SCALE GENOMIC DNA]</scope>
    <source>
        <strain evidence="6 7">EXF-2481</strain>
    </source>
</reference>
<dbReference type="InterPro" id="IPR012677">
    <property type="entry name" value="Nucleotide-bd_a/b_plait_sf"/>
</dbReference>
<dbReference type="Gene3D" id="3.30.70.330">
    <property type="match status" value="1"/>
</dbReference>